<evidence type="ECO:0000313" key="2">
    <source>
        <dbReference type="Proteomes" id="UP000789366"/>
    </source>
</evidence>
<organism evidence="1 2">
    <name type="scientific">Cetraspora pellucida</name>
    <dbReference type="NCBI Taxonomy" id="1433469"/>
    <lineage>
        <taxon>Eukaryota</taxon>
        <taxon>Fungi</taxon>
        <taxon>Fungi incertae sedis</taxon>
        <taxon>Mucoromycota</taxon>
        <taxon>Glomeromycotina</taxon>
        <taxon>Glomeromycetes</taxon>
        <taxon>Diversisporales</taxon>
        <taxon>Gigasporaceae</taxon>
        <taxon>Cetraspora</taxon>
    </lineage>
</organism>
<sequence length="133" mass="15593">MQDSDECLKWAQKVFGNDIFNLTPKKVNKIFNFLKIGDIFENTKETMNDPLTNTELQWLCITIGKLLDIDFMRLYLKTEEDSDFIFKPICHIAAKLENEHSDKELCVNIPSYNFTSELLDVNVENTIHRNIFI</sequence>
<name>A0ACA9QRZ8_9GLOM</name>
<dbReference type="Proteomes" id="UP000789366">
    <property type="component" value="Unassembled WGS sequence"/>
</dbReference>
<dbReference type="EMBL" id="CAJVPW010050029">
    <property type="protein sequence ID" value="CAG8764092.1"/>
    <property type="molecule type" value="Genomic_DNA"/>
</dbReference>
<evidence type="ECO:0000313" key="1">
    <source>
        <dbReference type="EMBL" id="CAG8764092.1"/>
    </source>
</evidence>
<protein>
    <submittedName>
        <fullName evidence="1">18002_t:CDS:1</fullName>
    </submittedName>
</protein>
<keyword evidence="2" id="KW-1185">Reference proteome</keyword>
<gene>
    <name evidence="1" type="ORF">SPELUC_LOCUS15329</name>
</gene>
<proteinExistence type="predicted"/>
<accession>A0ACA9QRZ8</accession>
<comment type="caution">
    <text evidence="1">The sequence shown here is derived from an EMBL/GenBank/DDBJ whole genome shotgun (WGS) entry which is preliminary data.</text>
</comment>
<reference evidence="1" key="1">
    <citation type="submission" date="2021-06" db="EMBL/GenBank/DDBJ databases">
        <authorList>
            <person name="Kallberg Y."/>
            <person name="Tangrot J."/>
            <person name="Rosling A."/>
        </authorList>
    </citation>
    <scope>NUCLEOTIDE SEQUENCE</scope>
    <source>
        <strain evidence="1">28 12/20/2015</strain>
    </source>
</reference>